<dbReference type="GO" id="GO:0016491">
    <property type="term" value="F:oxidoreductase activity"/>
    <property type="evidence" value="ECO:0007669"/>
    <property type="project" value="UniProtKB-KW"/>
</dbReference>
<dbReference type="Proteomes" id="UP000380867">
    <property type="component" value="Unassembled WGS sequence"/>
</dbReference>
<dbReference type="RefSeq" id="WP_149688112.1">
    <property type="nucleotide sequence ID" value="NZ_SDPQ02000001.1"/>
</dbReference>
<keyword evidence="1" id="KW-0560">Oxidoreductase</keyword>
<feature type="domain" description="Pyrroline-5-carboxylate reductase catalytic N-terminal" evidence="2">
    <location>
        <begin position="4"/>
        <end position="93"/>
    </location>
</feature>
<dbReference type="Pfam" id="PF03807">
    <property type="entry name" value="F420_oxidored"/>
    <property type="match status" value="1"/>
</dbReference>
<comment type="caution">
    <text evidence="3">The sequence shown here is derived from an EMBL/GenBank/DDBJ whole genome shotgun (WGS) entry which is preliminary data.</text>
</comment>
<evidence type="ECO:0000256" key="1">
    <source>
        <dbReference type="ARBA" id="ARBA00023002"/>
    </source>
</evidence>
<evidence type="ECO:0000313" key="4">
    <source>
        <dbReference type="Proteomes" id="UP000380867"/>
    </source>
</evidence>
<sequence length="217" mass="22450">MTSIGVLGTGIVGRTFAARLAELGVDVLVGARTADSPSLEPVAALGVRTGSFADAVAHAEVIVNATNGLHSIAALESVGAEALAGKTLIDVSNELEPVEGGFPKPLASADDSLGQRIQTAFPELRVVKALNTMNCTVMVDPSIVEGDHVVFLSGDDAAAKDQARELLATLGWRPVQVVDLGGIDTAAAVEMTMSLWMRVTMARGSDAPRFNWAINSG</sequence>
<dbReference type="AlphaFoldDB" id="A0A5M4FK77"/>
<evidence type="ECO:0000313" key="3">
    <source>
        <dbReference type="EMBL" id="KAA1400005.1"/>
    </source>
</evidence>
<proteinExistence type="predicted"/>
<name>A0A5M4FK77_9ACTN</name>
<accession>A0A5M4FK77</accession>
<evidence type="ECO:0000259" key="2">
    <source>
        <dbReference type="Pfam" id="PF03807"/>
    </source>
</evidence>
<keyword evidence="4" id="KW-1185">Reference proteome</keyword>
<organism evidence="3 4">
    <name type="scientific">Aeromicrobium ginsengisoli</name>
    <dbReference type="NCBI Taxonomy" id="363867"/>
    <lineage>
        <taxon>Bacteria</taxon>
        <taxon>Bacillati</taxon>
        <taxon>Actinomycetota</taxon>
        <taxon>Actinomycetes</taxon>
        <taxon>Propionibacteriales</taxon>
        <taxon>Nocardioidaceae</taxon>
        <taxon>Aeromicrobium</taxon>
    </lineage>
</organism>
<dbReference type="Gene3D" id="3.40.50.720">
    <property type="entry name" value="NAD(P)-binding Rossmann-like Domain"/>
    <property type="match status" value="1"/>
</dbReference>
<dbReference type="InterPro" id="IPR028939">
    <property type="entry name" value="P5C_Rdtase_cat_N"/>
</dbReference>
<dbReference type="InterPro" id="IPR036291">
    <property type="entry name" value="NAD(P)-bd_dom_sf"/>
</dbReference>
<protein>
    <submittedName>
        <fullName evidence="3">NADP oxidoreductase</fullName>
    </submittedName>
</protein>
<dbReference type="InterPro" id="IPR051267">
    <property type="entry name" value="STEAP_metalloreductase"/>
</dbReference>
<reference evidence="3" key="1">
    <citation type="submission" date="2019-09" db="EMBL/GenBank/DDBJ databases">
        <authorList>
            <person name="Li J."/>
        </authorList>
    </citation>
    <scope>NUCLEOTIDE SEQUENCE [LARGE SCALE GENOMIC DNA]</scope>
    <source>
        <strain evidence="3">JCM 14732</strain>
    </source>
</reference>
<dbReference type="EMBL" id="SDPQ02000001">
    <property type="protein sequence ID" value="KAA1400005.1"/>
    <property type="molecule type" value="Genomic_DNA"/>
</dbReference>
<dbReference type="OrthoDB" id="3194817at2"/>
<gene>
    <name evidence="3" type="ORF">ESP70_004445</name>
</gene>
<dbReference type="SUPFAM" id="SSF51735">
    <property type="entry name" value="NAD(P)-binding Rossmann-fold domains"/>
    <property type="match status" value="1"/>
</dbReference>
<dbReference type="PANTHER" id="PTHR14239">
    <property type="entry name" value="DUDULIN-RELATED"/>
    <property type="match status" value="1"/>
</dbReference>